<gene>
    <name evidence="2" type="ORF">U729_2394</name>
</gene>
<dbReference type="RefSeq" id="WP_039315290.1">
    <property type="nucleotide sequence ID" value="NZ_CP006905.1"/>
</dbReference>
<dbReference type="eggNOG" id="ENOG5033JVJ">
    <property type="taxonomic scope" value="Bacteria"/>
</dbReference>
<accession>A0A0A7FYC3</accession>
<dbReference type="STRING" id="1561.NPD11_628"/>
<proteinExistence type="predicted"/>
<dbReference type="Gene3D" id="3.10.450.590">
    <property type="match status" value="1"/>
</dbReference>
<name>A0A0A7FYC3_9CLOT</name>
<feature type="domain" description="DUF3887" evidence="1">
    <location>
        <begin position="38"/>
        <end position="125"/>
    </location>
</feature>
<dbReference type="Pfam" id="PF13026">
    <property type="entry name" value="DUF3887"/>
    <property type="match status" value="1"/>
</dbReference>
<evidence type="ECO:0000313" key="2">
    <source>
        <dbReference type="EMBL" id="AIY84617.1"/>
    </source>
</evidence>
<sequence>MKKLLSVFMVLFCGIIIVGCGNQKLSSNYSEEKLKAAAEETINNLNNNKYDEIVNGSRASLKAQLPKDKIKEAWEPLQEHLGSYKEISRISFQEKDGIAIVVAIVQYEEGKVQFTLSYDEDMKLAAIYMK</sequence>
<dbReference type="KEGG" id="cbv:U729_2394"/>
<dbReference type="OrthoDB" id="1698687at2"/>
<dbReference type="EMBL" id="CP006905">
    <property type="protein sequence ID" value="AIY84617.1"/>
    <property type="molecule type" value="Genomic_DNA"/>
</dbReference>
<protein>
    <recommendedName>
        <fullName evidence="1">DUF3887 domain-containing protein</fullName>
    </recommendedName>
</protein>
<dbReference type="HOGENOM" id="CLU_143424_1_0_9"/>
<dbReference type="AlphaFoldDB" id="A0A0A7FYC3"/>
<dbReference type="PROSITE" id="PS51257">
    <property type="entry name" value="PROKAR_LIPOPROTEIN"/>
    <property type="match status" value="1"/>
</dbReference>
<dbReference type="InterPro" id="IPR024981">
    <property type="entry name" value="DUF3887"/>
</dbReference>
<organism evidence="2 3">
    <name type="scientific">Clostridium baratii str. Sullivan</name>
    <dbReference type="NCBI Taxonomy" id="1415775"/>
    <lineage>
        <taxon>Bacteria</taxon>
        <taxon>Bacillati</taxon>
        <taxon>Bacillota</taxon>
        <taxon>Clostridia</taxon>
        <taxon>Eubacteriales</taxon>
        <taxon>Clostridiaceae</taxon>
        <taxon>Clostridium</taxon>
    </lineage>
</organism>
<keyword evidence="3" id="KW-1185">Reference proteome</keyword>
<evidence type="ECO:0000313" key="3">
    <source>
        <dbReference type="Proteomes" id="UP000030635"/>
    </source>
</evidence>
<reference evidence="2 3" key="1">
    <citation type="journal article" date="2015" name="Infect. Genet. Evol.">
        <title>Genomic sequences of six botulinum neurotoxin-producing strains representing three clostridial species illustrate the mobility and diversity of botulinum neurotoxin genes.</title>
        <authorList>
            <person name="Smith T.J."/>
            <person name="Hill K.K."/>
            <person name="Xie G."/>
            <person name="Foley B.T."/>
            <person name="Williamson C.H."/>
            <person name="Foster J.T."/>
            <person name="Johnson S.L."/>
            <person name="Chertkov O."/>
            <person name="Teshima H."/>
            <person name="Gibbons H.S."/>
            <person name="Johnsky L.A."/>
            <person name="Karavis M.A."/>
            <person name="Smith L.A."/>
        </authorList>
    </citation>
    <scope>NUCLEOTIDE SEQUENCE [LARGE SCALE GENOMIC DNA]</scope>
    <source>
        <strain evidence="2">Sullivan</strain>
    </source>
</reference>
<dbReference type="Proteomes" id="UP000030635">
    <property type="component" value="Chromosome"/>
</dbReference>
<evidence type="ECO:0000259" key="1">
    <source>
        <dbReference type="Pfam" id="PF13026"/>
    </source>
</evidence>